<dbReference type="InterPro" id="IPR036259">
    <property type="entry name" value="MFS_trans_sf"/>
</dbReference>
<evidence type="ECO:0000313" key="8">
    <source>
        <dbReference type="EMBL" id="GAA3639633.1"/>
    </source>
</evidence>
<dbReference type="Pfam" id="PF07690">
    <property type="entry name" value="MFS_1"/>
    <property type="match status" value="1"/>
</dbReference>
<evidence type="ECO:0000256" key="3">
    <source>
        <dbReference type="ARBA" id="ARBA00022692"/>
    </source>
</evidence>
<gene>
    <name evidence="8" type="ORF">GCM10022223_68390</name>
</gene>
<keyword evidence="5 6" id="KW-0472">Membrane</keyword>
<dbReference type="InterPro" id="IPR050189">
    <property type="entry name" value="MFS_Efflux_Transporters"/>
</dbReference>
<feature type="transmembrane region" description="Helical" evidence="6">
    <location>
        <begin position="300"/>
        <end position="323"/>
    </location>
</feature>
<dbReference type="EMBL" id="BAAAZO010000013">
    <property type="protein sequence ID" value="GAA3639633.1"/>
    <property type="molecule type" value="Genomic_DNA"/>
</dbReference>
<evidence type="ECO:0000256" key="2">
    <source>
        <dbReference type="ARBA" id="ARBA00022475"/>
    </source>
</evidence>
<dbReference type="Gene3D" id="1.20.1250.20">
    <property type="entry name" value="MFS general substrate transporter like domains"/>
    <property type="match status" value="2"/>
</dbReference>
<feature type="transmembrane region" description="Helical" evidence="6">
    <location>
        <begin position="275"/>
        <end position="294"/>
    </location>
</feature>
<proteinExistence type="predicted"/>
<feature type="domain" description="Major facilitator superfamily (MFS) profile" evidence="7">
    <location>
        <begin position="10"/>
        <end position="387"/>
    </location>
</feature>
<dbReference type="InterPro" id="IPR011701">
    <property type="entry name" value="MFS"/>
</dbReference>
<sequence>MSPAPSFTRAALTAAGIASLGTLPMQLLSNQSVLIRVDLHFGDAAQGLLISASSATAALASVAITGFGERRGRRALTLLAASGTLVCALGASAVAHSYWVLLAFICVGGIGNAGLTTAANFSLSANVPPGRQGLGFGIKQSAPPAAALIAGLAVPAVGLWLGWRWSYAILGLLALVLIRVATRIPRPSSSSISKVRAADGDPDAAPRLALLLTAVAMCTANGAAMALVAFLPQWAHESGLRTSAAGFLVAAGSALAIAGRLFVGFGADRRVGRNLPVVTGQMALGAIGFAVLALGTGPAVVIGGLLAFAIGWSWPGLLIFAVVRLGRDRPNSAAAVVQAGAFAGGGFGPLLFGLVASVWGYPVAWWVMAVGMCAGAVLLFVARRLFVSDLNLRPMPQDAHPTSLPTPA</sequence>
<dbReference type="Proteomes" id="UP001501074">
    <property type="component" value="Unassembled WGS sequence"/>
</dbReference>
<feature type="transmembrane region" description="Helical" evidence="6">
    <location>
        <begin position="243"/>
        <end position="263"/>
    </location>
</feature>
<comment type="subcellular location">
    <subcellularLocation>
        <location evidence="1">Cell membrane</location>
        <topology evidence="1">Multi-pass membrane protein</topology>
    </subcellularLocation>
</comment>
<keyword evidence="2" id="KW-1003">Cell membrane</keyword>
<reference evidence="9" key="1">
    <citation type="journal article" date="2019" name="Int. J. Syst. Evol. Microbiol.">
        <title>The Global Catalogue of Microorganisms (GCM) 10K type strain sequencing project: providing services to taxonomists for standard genome sequencing and annotation.</title>
        <authorList>
            <consortium name="The Broad Institute Genomics Platform"/>
            <consortium name="The Broad Institute Genome Sequencing Center for Infectious Disease"/>
            <person name="Wu L."/>
            <person name="Ma J."/>
        </authorList>
    </citation>
    <scope>NUCLEOTIDE SEQUENCE [LARGE SCALE GENOMIC DNA]</scope>
    <source>
        <strain evidence="9">JCM 16902</strain>
    </source>
</reference>
<keyword evidence="9" id="KW-1185">Reference proteome</keyword>
<protein>
    <recommendedName>
        <fullName evidence="7">Major facilitator superfamily (MFS) profile domain-containing protein</fullName>
    </recommendedName>
</protein>
<feature type="transmembrane region" description="Helical" evidence="6">
    <location>
        <begin position="335"/>
        <end position="359"/>
    </location>
</feature>
<feature type="transmembrane region" description="Helical" evidence="6">
    <location>
        <begin position="167"/>
        <end position="184"/>
    </location>
</feature>
<comment type="caution">
    <text evidence="8">The sequence shown here is derived from an EMBL/GenBank/DDBJ whole genome shotgun (WGS) entry which is preliminary data.</text>
</comment>
<dbReference type="PANTHER" id="PTHR43124">
    <property type="entry name" value="PURINE EFFLUX PUMP PBUE"/>
    <property type="match status" value="1"/>
</dbReference>
<keyword evidence="3 6" id="KW-0812">Transmembrane</keyword>
<evidence type="ECO:0000256" key="1">
    <source>
        <dbReference type="ARBA" id="ARBA00004651"/>
    </source>
</evidence>
<dbReference type="PROSITE" id="PS50850">
    <property type="entry name" value="MFS"/>
    <property type="match status" value="1"/>
</dbReference>
<name>A0ABP7ATC5_9ACTN</name>
<feature type="transmembrane region" description="Helical" evidence="6">
    <location>
        <begin position="75"/>
        <end position="95"/>
    </location>
</feature>
<feature type="transmembrane region" description="Helical" evidence="6">
    <location>
        <begin position="365"/>
        <end position="386"/>
    </location>
</feature>
<evidence type="ECO:0000313" key="9">
    <source>
        <dbReference type="Proteomes" id="UP001501074"/>
    </source>
</evidence>
<dbReference type="InterPro" id="IPR020846">
    <property type="entry name" value="MFS_dom"/>
</dbReference>
<dbReference type="SUPFAM" id="SSF103473">
    <property type="entry name" value="MFS general substrate transporter"/>
    <property type="match status" value="1"/>
</dbReference>
<evidence type="ECO:0000256" key="4">
    <source>
        <dbReference type="ARBA" id="ARBA00022989"/>
    </source>
</evidence>
<evidence type="ECO:0000256" key="6">
    <source>
        <dbReference type="SAM" id="Phobius"/>
    </source>
</evidence>
<feature type="transmembrane region" description="Helical" evidence="6">
    <location>
        <begin position="205"/>
        <end position="231"/>
    </location>
</feature>
<keyword evidence="4 6" id="KW-1133">Transmembrane helix</keyword>
<evidence type="ECO:0000256" key="5">
    <source>
        <dbReference type="ARBA" id="ARBA00023136"/>
    </source>
</evidence>
<dbReference type="RefSeq" id="WP_231486480.1">
    <property type="nucleotide sequence ID" value="NZ_BAAAZO010000013.1"/>
</dbReference>
<feature type="transmembrane region" description="Helical" evidence="6">
    <location>
        <begin position="45"/>
        <end position="68"/>
    </location>
</feature>
<evidence type="ECO:0000259" key="7">
    <source>
        <dbReference type="PROSITE" id="PS50850"/>
    </source>
</evidence>
<accession>A0ABP7ATC5</accession>
<dbReference type="PANTHER" id="PTHR43124:SF3">
    <property type="entry name" value="CHLORAMPHENICOL EFFLUX PUMP RV0191"/>
    <property type="match status" value="1"/>
</dbReference>
<organism evidence="8 9">
    <name type="scientific">Kineosporia mesophila</name>
    <dbReference type="NCBI Taxonomy" id="566012"/>
    <lineage>
        <taxon>Bacteria</taxon>
        <taxon>Bacillati</taxon>
        <taxon>Actinomycetota</taxon>
        <taxon>Actinomycetes</taxon>
        <taxon>Kineosporiales</taxon>
        <taxon>Kineosporiaceae</taxon>
        <taxon>Kineosporia</taxon>
    </lineage>
</organism>